<sequence length="125" mass="13968">MGFSQLHLNKNTSLQVTKTKLDSLQRAGVELMIHMCPNCHIQYDRYQPVIEKEYGVEYDMVHMNIAQFVALSMGADPYKVCGFQTHSVPLKAVKFGFGYLERGVFVKVELGKAHSAGEGVSDILS</sequence>
<keyword evidence="5" id="KW-0411">Iron-sulfur</keyword>
<organism evidence="6 7">
    <name type="scientific">Methanosarcina mazei</name>
    <name type="common">Methanosarcina frisia</name>
    <dbReference type="NCBI Taxonomy" id="2209"/>
    <lineage>
        <taxon>Archaea</taxon>
        <taxon>Methanobacteriati</taxon>
        <taxon>Methanobacteriota</taxon>
        <taxon>Stenosarchaea group</taxon>
        <taxon>Methanomicrobia</taxon>
        <taxon>Methanosarcinales</taxon>
        <taxon>Methanosarcinaceae</taxon>
        <taxon>Methanosarcina</taxon>
    </lineage>
</organism>
<evidence type="ECO:0000256" key="4">
    <source>
        <dbReference type="ARBA" id="ARBA00023004"/>
    </source>
</evidence>
<reference evidence="6 7" key="1">
    <citation type="journal article" date="2015" name="ISME J.">
        <title>Genomic and phenotypic differentiation among Methanosarcina mazei populations from Columbia River sediment.</title>
        <authorList>
            <person name="Youngblut N.D."/>
            <person name="Wirth J.S."/>
            <person name="Henriksen J.R."/>
            <person name="Smith M."/>
            <person name="Simon H."/>
            <person name="Metcalf W.W."/>
            <person name="Whitaker R.J."/>
        </authorList>
    </citation>
    <scope>NUCLEOTIDE SEQUENCE [LARGE SCALE GENOMIC DNA]</scope>
    <source>
        <strain evidence="6 7">1.H.A.1A.1</strain>
    </source>
</reference>
<keyword evidence="3" id="KW-0479">Metal-binding</keyword>
<dbReference type="GO" id="GO:0051539">
    <property type="term" value="F:4 iron, 4 sulfur cluster binding"/>
    <property type="evidence" value="ECO:0007669"/>
    <property type="project" value="UniProtKB-KW"/>
</dbReference>
<dbReference type="AlphaFoldDB" id="A0A0F8MZ28"/>
<dbReference type="EMBL" id="JJQG01000166">
    <property type="protein sequence ID" value="KKH33925.1"/>
    <property type="molecule type" value="Genomic_DNA"/>
</dbReference>
<comment type="pathway">
    <text evidence="1">Cofactor metabolism; coenzyme M-coenzyme B heterodisulfide reduction; coenzyme B and coenzyme M from coenzyme M-coenzyme B heterodisulfide: step 1/1.</text>
</comment>
<dbReference type="Proteomes" id="UP000034758">
    <property type="component" value="Unassembled WGS sequence"/>
</dbReference>
<proteinExistence type="predicted"/>
<dbReference type="PANTHER" id="PTHR42947:SF1">
    <property type="entry name" value="COB--COM HETERODISULFIDE REDUCTASE SUBUNIT B 1"/>
    <property type="match status" value="1"/>
</dbReference>
<evidence type="ECO:0000256" key="3">
    <source>
        <dbReference type="ARBA" id="ARBA00022723"/>
    </source>
</evidence>
<evidence type="ECO:0000256" key="5">
    <source>
        <dbReference type="ARBA" id="ARBA00023014"/>
    </source>
</evidence>
<accession>A0A0F8MZ28</accession>
<dbReference type="PANTHER" id="PTHR42947">
    <property type="entry name" value="COB--COM HETERODISULFIDE REDUCTASE SUBUNIT B 1"/>
    <property type="match status" value="1"/>
</dbReference>
<dbReference type="GO" id="GO:0046872">
    <property type="term" value="F:metal ion binding"/>
    <property type="evidence" value="ECO:0007669"/>
    <property type="project" value="UniProtKB-KW"/>
</dbReference>
<keyword evidence="2" id="KW-0004">4Fe-4S</keyword>
<gene>
    <name evidence="6" type="ORF">DU54_18140</name>
</gene>
<evidence type="ECO:0000313" key="6">
    <source>
        <dbReference type="EMBL" id="KKH33925.1"/>
    </source>
</evidence>
<name>A0A0F8MZ28_METMZ</name>
<comment type="caution">
    <text evidence="6">The sequence shown here is derived from an EMBL/GenBank/DDBJ whole genome shotgun (WGS) entry which is preliminary data.</text>
</comment>
<dbReference type="RefSeq" id="WP_048048753.1">
    <property type="nucleotide sequence ID" value="NZ_JJQG01000166.1"/>
</dbReference>
<protein>
    <submittedName>
        <fullName evidence="6">Uncharacterized protein</fullName>
    </submittedName>
</protein>
<dbReference type="PATRIC" id="fig|2209.82.peg.3928"/>
<evidence type="ECO:0000256" key="1">
    <source>
        <dbReference type="ARBA" id="ARBA00004808"/>
    </source>
</evidence>
<keyword evidence="4" id="KW-0408">Iron</keyword>
<evidence type="ECO:0000313" key="7">
    <source>
        <dbReference type="Proteomes" id="UP000034758"/>
    </source>
</evidence>
<evidence type="ECO:0000256" key="2">
    <source>
        <dbReference type="ARBA" id="ARBA00022485"/>
    </source>
</evidence>
<dbReference type="InterPro" id="IPR051278">
    <property type="entry name" value="HdrB/HdrD_reductase"/>
</dbReference>